<dbReference type="AlphaFoldDB" id="L1NBJ2"/>
<keyword evidence="1" id="KW-0472">Membrane</keyword>
<name>L1NBJ2_9BACT</name>
<gene>
    <name evidence="2" type="ORF">HMPREF9151_01213</name>
</gene>
<evidence type="ECO:0000313" key="2">
    <source>
        <dbReference type="EMBL" id="EKY00738.1"/>
    </source>
</evidence>
<dbReference type="EMBL" id="AMEP01000084">
    <property type="protein sequence ID" value="EKY00738.1"/>
    <property type="molecule type" value="Genomic_DNA"/>
</dbReference>
<feature type="transmembrane region" description="Helical" evidence="1">
    <location>
        <begin position="6"/>
        <end position="24"/>
    </location>
</feature>
<keyword evidence="1" id="KW-0812">Transmembrane</keyword>
<comment type="caution">
    <text evidence="2">The sequence shown here is derived from an EMBL/GenBank/DDBJ whole genome shotgun (WGS) entry which is preliminary data.</text>
</comment>
<evidence type="ECO:0000313" key="3">
    <source>
        <dbReference type="Proteomes" id="UP000010433"/>
    </source>
</evidence>
<protein>
    <submittedName>
        <fullName evidence="2">Uncharacterized protein</fullName>
    </submittedName>
</protein>
<dbReference type="HOGENOM" id="CLU_3139272_0_0_10"/>
<keyword evidence="3" id="KW-1185">Reference proteome</keyword>
<keyword evidence="1" id="KW-1133">Transmembrane helix</keyword>
<dbReference type="Proteomes" id="UP000010433">
    <property type="component" value="Unassembled WGS sequence"/>
</dbReference>
<evidence type="ECO:0000256" key="1">
    <source>
        <dbReference type="SAM" id="Phobius"/>
    </source>
</evidence>
<proteinExistence type="predicted"/>
<reference evidence="2 3" key="1">
    <citation type="submission" date="2012-05" db="EMBL/GenBank/DDBJ databases">
        <authorList>
            <person name="Weinstock G."/>
            <person name="Sodergren E."/>
            <person name="Lobos E.A."/>
            <person name="Fulton L."/>
            <person name="Fulton R."/>
            <person name="Courtney L."/>
            <person name="Fronick C."/>
            <person name="O'Laughlin M."/>
            <person name="Godfrey J."/>
            <person name="Wilson R.M."/>
            <person name="Miner T."/>
            <person name="Farmer C."/>
            <person name="Delehaunty K."/>
            <person name="Cordes M."/>
            <person name="Minx P."/>
            <person name="Tomlinson C."/>
            <person name="Chen J."/>
            <person name="Wollam A."/>
            <person name="Pepin K.H."/>
            <person name="Bhonagiri V."/>
            <person name="Zhang X."/>
            <person name="Suruliraj S."/>
            <person name="Warren W."/>
            <person name="Mitreva M."/>
            <person name="Mardis E.R."/>
            <person name="Wilson R.K."/>
        </authorList>
    </citation>
    <scope>NUCLEOTIDE SEQUENCE [LARGE SCALE GENOMIC DNA]</scope>
    <source>
        <strain evidence="2 3">F0055</strain>
    </source>
</reference>
<accession>L1NBJ2</accession>
<organism evidence="2 3">
    <name type="scientific">Hoylesella saccharolytica F0055</name>
    <dbReference type="NCBI Taxonomy" id="1127699"/>
    <lineage>
        <taxon>Bacteria</taxon>
        <taxon>Pseudomonadati</taxon>
        <taxon>Bacteroidota</taxon>
        <taxon>Bacteroidia</taxon>
        <taxon>Bacteroidales</taxon>
        <taxon>Prevotellaceae</taxon>
        <taxon>Hoylesella</taxon>
    </lineage>
</organism>
<sequence length="49" mass="5794">MHPLTIPLFISILAFVFQKLFFWVSKAMLLLSKTYSFACQNLCFYTLKE</sequence>